<sequence>MTWSETAVIVIAVVLVLGWLVWVSATRLDRLHRKVVASRLALDAQLLRRSAVAAELATSGVLDPVSSVLLLEATRDASSGSSDGERELAVAVPDLEPLVREPQADGRAGRGPSRGTVSRALEGDLGDERSQAESTLSSTLRAVLDDPAEVEDLYELPEAGVLLDDLAGAWYRVQLARRFHNEAVDQAQRMRAKVLVRAVRLAGRASMPQTVELDDTWPVALRRPRAMPGATGGA</sequence>
<dbReference type="eggNOG" id="COG1704">
    <property type="taxonomic scope" value="Bacteria"/>
</dbReference>
<evidence type="ECO:0000313" key="4">
    <source>
        <dbReference type="Proteomes" id="UP000000322"/>
    </source>
</evidence>
<protein>
    <recommendedName>
        <fullName evidence="5">Secreted protein</fullName>
    </recommendedName>
</protein>
<dbReference type="STRING" id="446469.Sked_17460"/>
<evidence type="ECO:0000256" key="1">
    <source>
        <dbReference type="SAM" id="MobiDB-lite"/>
    </source>
</evidence>
<keyword evidence="2" id="KW-1133">Transmembrane helix</keyword>
<evidence type="ECO:0000256" key="2">
    <source>
        <dbReference type="SAM" id="Phobius"/>
    </source>
</evidence>
<keyword evidence="4" id="KW-1185">Reference proteome</keyword>
<dbReference type="Proteomes" id="UP000000322">
    <property type="component" value="Chromosome"/>
</dbReference>
<dbReference type="KEGG" id="ske:Sked_17460"/>
<proteinExistence type="predicted"/>
<evidence type="ECO:0000313" key="3">
    <source>
        <dbReference type="EMBL" id="ACZ21673.1"/>
    </source>
</evidence>
<dbReference type="RefSeq" id="WP_012866742.1">
    <property type="nucleotide sequence ID" value="NC_013521.1"/>
</dbReference>
<dbReference type="AlphaFoldDB" id="D1BGV3"/>
<dbReference type="HOGENOM" id="CLU_098191_0_0_11"/>
<organism evidence="3 4">
    <name type="scientific">Sanguibacter keddieii (strain ATCC 51767 / DSM 10542 / NCFB 3025 / ST-74)</name>
    <dbReference type="NCBI Taxonomy" id="446469"/>
    <lineage>
        <taxon>Bacteria</taxon>
        <taxon>Bacillati</taxon>
        <taxon>Actinomycetota</taxon>
        <taxon>Actinomycetes</taxon>
        <taxon>Micrococcales</taxon>
        <taxon>Sanguibacteraceae</taxon>
        <taxon>Sanguibacter</taxon>
    </lineage>
</organism>
<gene>
    <name evidence="3" type="ordered locus">Sked_17460</name>
</gene>
<feature type="transmembrane region" description="Helical" evidence="2">
    <location>
        <begin position="6"/>
        <end position="25"/>
    </location>
</feature>
<keyword evidence="2" id="KW-0472">Membrane</keyword>
<accession>D1BGV3</accession>
<name>D1BGV3_SANKS</name>
<keyword evidence="2" id="KW-0812">Transmembrane</keyword>
<feature type="region of interest" description="Disordered" evidence="1">
    <location>
        <begin position="101"/>
        <end position="134"/>
    </location>
</feature>
<evidence type="ECO:0008006" key="5">
    <source>
        <dbReference type="Google" id="ProtNLM"/>
    </source>
</evidence>
<dbReference type="OrthoDB" id="3214694at2"/>
<dbReference type="EMBL" id="CP001819">
    <property type="protein sequence ID" value="ACZ21673.1"/>
    <property type="molecule type" value="Genomic_DNA"/>
</dbReference>
<reference evidence="3 4" key="1">
    <citation type="journal article" date="2009" name="Stand. Genomic Sci.">
        <title>Complete genome sequence of Sanguibacter keddieii type strain (ST-74).</title>
        <authorList>
            <person name="Ivanova N."/>
            <person name="Sikorski J."/>
            <person name="Sims D."/>
            <person name="Brettin T."/>
            <person name="Detter J.C."/>
            <person name="Han C."/>
            <person name="Lapidus A."/>
            <person name="Copeland A."/>
            <person name="Glavina Del Rio T."/>
            <person name="Nolan M."/>
            <person name="Chen F."/>
            <person name="Lucas S."/>
            <person name="Tice H."/>
            <person name="Cheng J.F."/>
            <person name="Bruce D."/>
            <person name="Goodwin L."/>
            <person name="Pitluck S."/>
            <person name="Pati A."/>
            <person name="Mavromatis K."/>
            <person name="Chen A."/>
            <person name="Palaniappan K."/>
            <person name="D'haeseleer P."/>
            <person name="Chain P."/>
            <person name="Bristow J."/>
            <person name="Eisen J.A."/>
            <person name="Markowitz V."/>
            <person name="Hugenholtz P."/>
            <person name="Goker M."/>
            <person name="Pukall R."/>
            <person name="Klenk H.P."/>
            <person name="Kyrpides N.C."/>
        </authorList>
    </citation>
    <scope>NUCLEOTIDE SEQUENCE [LARGE SCALE GENOMIC DNA]</scope>
    <source>
        <strain evidence="4">ATCC 51767 / DSM 10542 / NCFB 3025 / ST-74</strain>
    </source>
</reference>